<dbReference type="SMART" id="SM00854">
    <property type="entry name" value="PGA_cap"/>
    <property type="match status" value="1"/>
</dbReference>
<feature type="signal peptide" evidence="2">
    <location>
        <begin position="1"/>
        <end position="23"/>
    </location>
</feature>
<dbReference type="PANTHER" id="PTHR33393">
    <property type="entry name" value="POLYGLUTAMINE SYNTHESIS ACCESSORY PROTEIN RV0574C-RELATED"/>
    <property type="match status" value="1"/>
</dbReference>
<organism evidence="4 5">
    <name type="scientific">Clytia hemisphaerica</name>
    <dbReference type="NCBI Taxonomy" id="252671"/>
    <lineage>
        <taxon>Eukaryota</taxon>
        <taxon>Metazoa</taxon>
        <taxon>Cnidaria</taxon>
        <taxon>Hydrozoa</taxon>
        <taxon>Hydroidolina</taxon>
        <taxon>Leptothecata</taxon>
        <taxon>Obeliida</taxon>
        <taxon>Clytiidae</taxon>
        <taxon>Clytia</taxon>
    </lineage>
</organism>
<keyword evidence="2" id="KW-0732">Signal</keyword>
<evidence type="ECO:0000256" key="2">
    <source>
        <dbReference type="SAM" id="SignalP"/>
    </source>
</evidence>
<dbReference type="InterPro" id="IPR029052">
    <property type="entry name" value="Metallo-depent_PP-like"/>
</dbReference>
<dbReference type="OrthoDB" id="5947431at2759"/>
<feature type="domain" description="Capsule synthesis protein CapA" evidence="3">
    <location>
        <begin position="55"/>
        <end position="306"/>
    </location>
</feature>
<name>A0A7M5UAC4_9CNID</name>
<sequence length="409" mass="45648">MAKNEIVLFYLFIGVCWISSLSSFPATNVTLQTENRTNQTNGTAVVGNQAAEEVSIIFAGDISMDKPIRKGNSSSCAYSELISNLTKYFQSVDYNLVNVEAPFVNREMAEHPAFPNKGIHNMVWEEAINALTTAGVKGATISNNHITDYGGQAAFNTKEILQRNGIEVIGLTNGTEPPYQRQVPLIKDMKGIRIAFLAYCGDTNGECKKYREGVSFGAALLDNYTVRADIEHINKLEPKVDHIVAFLHWGKEYMAIPNEEQREMAVELKKMGVGLIIGSHPHVMQGHEWINDTLVHYSLGNFVFHPHYTFMGGLSGKANKAAIHARAIKQSKLSRGPAGFTELFKVIFTKTEIKTAFYLPVRVHVDRKTFCLYPKALKENDWQEVCGPSDNNCYFPRPGSPIYKELEST</sequence>
<dbReference type="RefSeq" id="XP_066926863.1">
    <property type="nucleotide sequence ID" value="XM_067070762.1"/>
</dbReference>
<dbReference type="InterPro" id="IPR052169">
    <property type="entry name" value="CW_Biosynth-Accessory"/>
</dbReference>
<dbReference type="SUPFAM" id="SSF56300">
    <property type="entry name" value="Metallo-dependent phosphatases"/>
    <property type="match status" value="1"/>
</dbReference>
<feature type="chain" id="PRO_5029787073" description="Capsule synthesis protein CapA domain-containing protein" evidence="2">
    <location>
        <begin position="24"/>
        <end position="409"/>
    </location>
</feature>
<dbReference type="CDD" id="cd07381">
    <property type="entry name" value="MPP_CapA"/>
    <property type="match status" value="1"/>
</dbReference>
<accession>A0A7M5UAC4</accession>
<dbReference type="GeneID" id="136814245"/>
<dbReference type="AlphaFoldDB" id="A0A7M5UAC4"/>
<proteinExistence type="inferred from homology"/>
<comment type="similarity">
    <text evidence="1">Belongs to the CapA family.</text>
</comment>
<dbReference type="InterPro" id="IPR019079">
    <property type="entry name" value="Capsule_synth_CapA"/>
</dbReference>
<reference evidence="4" key="1">
    <citation type="submission" date="2021-01" db="UniProtKB">
        <authorList>
            <consortium name="EnsemblMetazoa"/>
        </authorList>
    </citation>
    <scope>IDENTIFICATION</scope>
</reference>
<dbReference type="Gene3D" id="3.60.21.10">
    <property type="match status" value="1"/>
</dbReference>
<dbReference type="Proteomes" id="UP000594262">
    <property type="component" value="Unplaced"/>
</dbReference>
<dbReference type="Pfam" id="PF09587">
    <property type="entry name" value="PGA_cap"/>
    <property type="match status" value="1"/>
</dbReference>
<evidence type="ECO:0000256" key="1">
    <source>
        <dbReference type="ARBA" id="ARBA00005662"/>
    </source>
</evidence>
<dbReference type="PANTHER" id="PTHR33393:SF11">
    <property type="entry name" value="POLYGLUTAMINE SYNTHESIS ACCESSORY PROTEIN RV0574C-RELATED"/>
    <property type="match status" value="1"/>
</dbReference>
<evidence type="ECO:0000313" key="4">
    <source>
        <dbReference type="EnsemblMetazoa" id="CLYHEMP008173.1"/>
    </source>
</evidence>
<protein>
    <recommendedName>
        <fullName evidence="3">Capsule synthesis protein CapA domain-containing protein</fullName>
    </recommendedName>
</protein>
<evidence type="ECO:0000313" key="5">
    <source>
        <dbReference type="Proteomes" id="UP000594262"/>
    </source>
</evidence>
<evidence type="ECO:0000259" key="3">
    <source>
        <dbReference type="SMART" id="SM00854"/>
    </source>
</evidence>
<dbReference type="EnsemblMetazoa" id="CLYHEMT008173.1">
    <property type="protein sequence ID" value="CLYHEMP008173.1"/>
    <property type="gene ID" value="CLYHEMG008173"/>
</dbReference>
<keyword evidence="5" id="KW-1185">Reference proteome</keyword>